<protein>
    <recommendedName>
        <fullName evidence="3">Head-to-tail stopper</fullName>
    </recommendedName>
</protein>
<dbReference type="Proteomes" id="UP001064896">
    <property type="component" value="Chromosome"/>
</dbReference>
<proteinExistence type="predicted"/>
<evidence type="ECO:0000313" key="1">
    <source>
        <dbReference type="EMBL" id="BCD88057.1"/>
    </source>
</evidence>
<dbReference type="RefSeq" id="WP_265168249.1">
    <property type="nucleotide sequence ID" value="NZ_AP023081.1"/>
</dbReference>
<name>A0ABN6C044_9PSED</name>
<keyword evidence="2" id="KW-1185">Reference proteome</keyword>
<dbReference type="EMBL" id="AP023081">
    <property type="protein sequence ID" value="BCD88057.1"/>
    <property type="molecule type" value="Genomic_DNA"/>
</dbReference>
<sequence length="131" mass="14178">MADIYERGREMAARMLAPRSKGGKGLEMVLRVTGPAGKYDPETGGAGQVSVDHNGSAVRADYDQRDIDGTAIRVGDVKFLVSPVKLDGSDLPKPKTKDRITFAGTTYNVEHCKAWDYAGLACGYEVQAREL</sequence>
<organism evidence="1 2">
    <name type="scientific">Pseudomonas solani</name>
    <dbReference type="NCBI Taxonomy" id="2731552"/>
    <lineage>
        <taxon>Bacteria</taxon>
        <taxon>Pseudomonadati</taxon>
        <taxon>Pseudomonadota</taxon>
        <taxon>Gammaproteobacteria</taxon>
        <taxon>Pseudomonadales</taxon>
        <taxon>Pseudomonadaceae</taxon>
        <taxon>Pseudomonas</taxon>
    </lineage>
</organism>
<gene>
    <name evidence="1" type="ORF">PSm6_44640</name>
</gene>
<evidence type="ECO:0000313" key="2">
    <source>
        <dbReference type="Proteomes" id="UP001064896"/>
    </source>
</evidence>
<reference evidence="1" key="1">
    <citation type="submission" date="2020-05" db="EMBL/GenBank/DDBJ databases">
        <title>Complete genome sequence of Pseudomonas sp. Sm006.</title>
        <authorList>
            <person name="Takeuchi K."/>
            <person name="Someya N."/>
        </authorList>
    </citation>
    <scope>NUCLEOTIDE SEQUENCE</scope>
    <source>
        <strain evidence="1">Sm006</strain>
    </source>
</reference>
<evidence type="ECO:0008006" key="3">
    <source>
        <dbReference type="Google" id="ProtNLM"/>
    </source>
</evidence>
<accession>A0ABN6C044</accession>